<proteinExistence type="inferred from homology"/>
<dbReference type="InterPro" id="IPR006330">
    <property type="entry name" value="Ado/ade_deaminase"/>
</dbReference>
<dbReference type="InterPro" id="IPR001365">
    <property type="entry name" value="A_deaminase_dom"/>
</dbReference>
<name>A0A423Q007_9GAMM</name>
<evidence type="ECO:0000256" key="4">
    <source>
        <dbReference type="ARBA" id="ARBA00023080"/>
    </source>
</evidence>
<dbReference type="GO" id="GO:0009117">
    <property type="term" value="P:nucleotide metabolic process"/>
    <property type="evidence" value="ECO:0007669"/>
    <property type="project" value="UniProtKB-KW"/>
</dbReference>
<feature type="binding site" evidence="5">
    <location>
        <position position="197"/>
    </location>
    <ligand>
        <name>Zn(2+)</name>
        <dbReference type="ChEBI" id="CHEBI:29105"/>
        <note>catalytic</note>
    </ligand>
</feature>
<dbReference type="Pfam" id="PF00962">
    <property type="entry name" value="A_deaminase"/>
    <property type="match status" value="1"/>
</dbReference>
<comment type="similarity">
    <text evidence="5">Belongs to the metallo-dependent hydrolases superfamily. Adenosine and AMP deaminases family. Adenine deaminase type 2 subfamily.</text>
</comment>
<feature type="binding site" evidence="5">
    <location>
        <position position="279"/>
    </location>
    <ligand>
        <name>substrate</name>
    </ligand>
</feature>
<evidence type="ECO:0000256" key="3">
    <source>
        <dbReference type="ARBA" id="ARBA00022833"/>
    </source>
</evidence>
<accession>A0A423Q007</accession>
<evidence type="ECO:0000256" key="5">
    <source>
        <dbReference type="HAMAP-Rule" id="MF_01962"/>
    </source>
</evidence>
<dbReference type="NCBIfam" id="NF006850">
    <property type="entry name" value="PRK09358.1-6"/>
    <property type="match status" value="1"/>
</dbReference>
<evidence type="ECO:0000256" key="1">
    <source>
        <dbReference type="ARBA" id="ARBA00022723"/>
    </source>
</evidence>
<dbReference type="CDD" id="cd01320">
    <property type="entry name" value="ADA"/>
    <property type="match status" value="1"/>
</dbReference>
<comment type="catalytic activity">
    <reaction evidence="5">
        <text>adenine + H2O + H(+) = hypoxanthine + NH4(+)</text>
        <dbReference type="Rhea" id="RHEA:23688"/>
        <dbReference type="ChEBI" id="CHEBI:15377"/>
        <dbReference type="ChEBI" id="CHEBI:15378"/>
        <dbReference type="ChEBI" id="CHEBI:16708"/>
        <dbReference type="ChEBI" id="CHEBI:17368"/>
        <dbReference type="ChEBI" id="CHEBI:28938"/>
        <dbReference type="EC" id="3.5.4.2"/>
    </reaction>
</comment>
<feature type="site" description="Important for catalytic activity" evidence="5">
    <location>
        <position position="221"/>
    </location>
</feature>
<dbReference type="EMBL" id="AYKG01000006">
    <property type="protein sequence ID" value="ROO31303.1"/>
    <property type="molecule type" value="Genomic_DNA"/>
</dbReference>
<dbReference type="AlphaFoldDB" id="A0A423Q007"/>
<comment type="cofactor">
    <cofactor evidence="5">
        <name>Zn(2+)</name>
        <dbReference type="ChEBI" id="CHEBI:29105"/>
    </cofactor>
    <text evidence="5">Binds 1 zinc ion per subunit.</text>
</comment>
<dbReference type="PANTHER" id="PTHR43114:SF6">
    <property type="entry name" value="ADENINE DEAMINASE"/>
    <property type="match status" value="1"/>
</dbReference>
<keyword evidence="1 5" id="KW-0479">Metal-binding</keyword>
<keyword evidence="4 5" id="KW-0546">Nucleotide metabolism</keyword>
<dbReference type="InterPro" id="IPR032466">
    <property type="entry name" value="Metal_Hydrolase"/>
</dbReference>
<dbReference type="Gene3D" id="3.20.20.140">
    <property type="entry name" value="Metal-dependent hydrolases"/>
    <property type="match status" value="1"/>
</dbReference>
<dbReference type="InterPro" id="IPR028892">
    <property type="entry name" value="ADE"/>
</dbReference>
<comment type="caution">
    <text evidence="7">The sequence shown here is derived from an EMBL/GenBank/DDBJ whole genome shotgun (WGS) entry which is preliminary data.</text>
</comment>
<dbReference type="GO" id="GO:0006146">
    <property type="term" value="P:adenine catabolic process"/>
    <property type="evidence" value="ECO:0007669"/>
    <property type="project" value="UniProtKB-UniRule"/>
</dbReference>
<protein>
    <recommendedName>
        <fullName evidence="5">Adenine deaminase</fullName>
        <shortName evidence="5">ADE</shortName>
        <ecNumber evidence="5">3.5.4.2</ecNumber>
    </recommendedName>
    <alternativeName>
        <fullName evidence="5">Adenine aminohydrolase</fullName>
        <shortName evidence="5">AAH</shortName>
    </alternativeName>
</protein>
<dbReference type="GO" id="GO:0008270">
    <property type="term" value="F:zinc ion binding"/>
    <property type="evidence" value="ECO:0007669"/>
    <property type="project" value="UniProtKB-UniRule"/>
</dbReference>
<evidence type="ECO:0000313" key="8">
    <source>
        <dbReference type="Proteomes" id="UP000285310"/>
    </source>
</evidence>
<feature type="active site" description="Proton donor" evidence="5">
    <location>
        <position position="200"/>
    </location>
</feature>
<feature type="domain" description="Adenosine deaminase" evidence="6">
    <location>
        <begin position="12"/>
        <end position="332"/>
    </location>
</feature>
<dbReference type="InParanoid" id="A0A423Q007"/>
<dbReference type="FunCoup" id="A0A423Q007">
    <property type="interactions" value="469"/>
</dbReference>
<keyword evidence="2 5" id="KW-0378">Hydrolase</keyword>
<keyword evidence="8" id="KW-1185">Reference proteome</keyword>
<dbReference type="NCBIfam" id="TIGR01430">
    <property type="entry name" value="aden_deam"/>
    <property type="match status" value="1"/>
</dbReference>
<reference evidence="7 8" key="1">
    <citation type="submission" date="2013-10" db="EMBL/GenBank/DDBJ databases">
        <title>Salinisphaera japonica YTM-1 Genome Sequencing.</title>
        <authorList>
            <person name="Lai Q."/>
            <person name="Li C."/>
            <person name="Shao Z."/>
        </authorList>
    </citation>
    <scope>NUCLEOTIDE SEQUENCE [LARGE SCALE GENOMIC DNA]</scope>
    <source>
        <strain evidence="7 8">YTM-1</strain>
    </source>
</reference>
<feature type="binding site" evidence="5">
    <location>
        <position position="278"/>
    </location>
    <ligand>
        <name>Zn(2+)</name>
        <dbReference type="ChEBI" id="CHEBI:29105"/>
        <note>catalytic</note>
    </ligand>
</feature>
<gene>
    <name evidence="7" type="ORF">SAJA_03095</name>
</gene>
<feature type="binding site" evidence="5">
    <location>
        <position position="17"/>
    </location>
    <ligand>
        <name>Zn(2+)</name>
        <dbReference type="ChEBI" id="CHEBI:29105"/>
        <note>catalytic</note>
    </ligand>
</feature>
<evidence type="ECO:0000313" key="7">
    <source>
        <dbReference type="EMBL" id="ROO31303.1"/>
    </source>
</evidence>
<feature type="binding site" evidence="5">
    <location>
        <position position="19"/>
    </location>
    <ligand>
        <name>Zn(2+)</name>
        <dbReference type="ChEBI" id="CHEBI:29105"/>
        <note>catalytic</note>
    </ligand>
</feature>
<dbReference type="GO" id="GO:0005829">
    <property type="term" value="C:cytosol"/>
    <property type="evidence" value="ECO:0007669"/>
    <property type="project" value="TreeGrafter"/>
</dbReference>
<evidence type="ECO:0000259" key="6">
    <source>
        <dbReference type="Pfam" id="PF00962"/>
    </source>
</evidence>
<dbReference type="HAMAP" id="MF_01962">
    <property type="entry name" value="Adenine_deaminase"/>
    <property type="match status" value="1"/>
</dbReference>
<sequence length="335" mass="36726">MIVNNNWLIGLPKAELHLHIEGTLTPEQQFELAKRNGITLAYDSAQSLRAAYEFDDLSAFLALYYQGMDVLITQDDFYDLAMAYFERAAADGVRHADISFDPQAHLARGVALDTCFDGLLTAMRDARAQFDVTSALIMSFMRDRDADEALEVLEDAAPWYGEIAAIGLDSAEVGNPPEKFREVFARACELGLPRVAHAGEEGGPDYVTGALDILDVCRIDHGVRAMEDADLVDRLRDSQMPLTVCPLSNVYLKGVARLEDHNLPDMIAAGLNVNINSDDPAYFGGGMVNNFLACVAAFDWDQATCRTIAGNGLREAFMSDARRETLLAALADYAD</sequence>
<comment type="function">
    <text evidence="5">Catalyzes the hydrolytic deamination of adenine to hypoxanthine. Plays an important role in the purine salvage pathway and in nitrogen catabolism.</text>
</comment>
<dbReference type="SUPFAM" id="SSF51556">
    <property type="entry name" value="Metallo-dependent hydrolases"/>
    <property type="match status" value="1"/>
</dbReference>
<dbReference type="EC" id="3.5.4.2" evidence="5"/>
<dbReference type="Proteomes" id="UP000285310">
    <property type="component" value="Unassembled WGS sequence"/>
</dbReference>
<organism evidence="7 8">
    <name type="scientific">Salinisphaera japonica YTM-1</name>
    <dbReference type="NCBI Taxonomy" id="1209778"/>
    <lineage>
        <taxon>Bacteria</taxon>
        <taxon>Pseudomonadati</taxon>
        <taxon>Pseudomonadota</taxon>
        <taxon>Gammaproteobacteria</taxon>
        <taxon>Salinisphaerales</taxon>
        <taxon>Salinisphaeraceae</taxon>
        <taxon>Salinisphaera</taxon>
    </lineage>
</organism>
<keyword evidence="3 5" id="KW-0862">Zinc</keyword>
<evidence type="ECO:0000256" key="2">
    <source>
        <dbReference type="ARBA" id="ARBA00022801"/>
    </source>
</evidence>
<dbReference type="GO" id="GO:0043103">
    <property type="term" value="P:hypoxanthine salvage"/>
    <property type="evidence" value="ECO:0007669"/>
    <property type="project" value="UniProtKB-UniRule"/>
</dbReference>
<dbReference type="PANTHER" id="PTHR43114">
    <property type="entry name" value="ADENINE DEAMINASE"/>
    <property type="match status" value="1"/>
</dbReference>
<dbReference type="GO" id="GO:0000034">
    <property type="term" value="F:adenine deaminase activity"/>
    <property type="evidence" value="ECO:0007669"/>
    <property type="project" value="UniProtKB-UniRule"/>
</dbReference>